<dbReference type="HOGENOM" id="CLU_057554_0_0_1"/>
<protein>
    <recommendedName>
        <fullName evidence="3">Aminoglycoside phosphotransferase domain-containing protein</fullName>
    </recommendedName>
</protein>
<gene>
    <name evidence="1" type="ORF">M407DRAFT_246939</name>
</gene>
<proteinExistence type="predicted"/>
<dbReference type="AlphaFoldDB" id="A0A0C3K5K0"/>
<organism evidence="1 2">
    <name type="scientific">Tulasnella calospora MUT 4182</name>
    <dbReference type="NCBI Taxonomy" id="1051891"/>
    <lineage>
        <taxon>Eukaryota</taxon>
        <taxon>Fungi</taxon>
        <taxon>Dikarya</taxon>
        <taxon>Basidiomycota</taxon>
        <taxon>Agaricomycotina</taxon>
        <taxon>Agaricomycetes</taxon>
        <taxon>Cantharellales</taxon>
        <taxon>Tulasnellaceae</taxon>
        <taxon>Tulasnella</taxon>
    </lineage>
</organism>
<evidence type="ECO:0000313" key="2">
    <source>
        <dbReference type="Proteomes" id="UP000054248"/>
    </source>
</evidence>
<name>A0A0C3K5K0_9AGAM</name>
<reference evidence="2" key="2">
    <citation type="submission" date="2015-01" db="EMBL/GenBank/DDBJ databases">
        <title>Evolutionary Origins and Diversification of the Mycorrhizal Mutualists.</title>
        <authorList>
            <consortium name="DOE Joint Genome Institute"/>
            <consortium name="Mycorrhizal Genomics Consortium"/>
            <person name="Kohler A."/>
            <person name="Kuo A."/>
            <person name="Nagy L.G."/>
            <person name="Floudas D."/>
            <person name="Copeland A."/>
            <person name="Barry K.W."/>
            <person name="Cichocki N."/>
            <person name="Veneault-Fourrey C."/>
            <person name="LaButti K."/>
            <person name="Lindquist E.A."/>
            <person name="Lipzen A."/>
            <person name="Lundell T."/>
            <person name="Morin E."/>
            <person name="Murat C."/>
            <person name="Riley R."/>
            <person name="Ohm R."/>
            <person name="Sun H."/>
            <person name="Tunlid A."/>
            <person name="Henrissat B."/>
            <person name="Grigoriev I.V."/>
            <person name="Hibbett D.S."/>
            <person name="Martin F."/>
        </authorList>
    </citation>
    <scope>NUCLEOTIDE SEQUENCE [LARGE SCALE GENOMIC DNA]</scope>
    <source>
        <strain evidence="2">MUT 4182</strain>
    </source>
</reference>
<dbReference type="EMBL" id="KN823507">
    <property type="protein sequence ID" value="KIO16673.1"/>
    <property type="molecule type" value="Genomic_DNA"/>
</dbReference>
<dbReference type="Proteomes" id="UP000054248">
    <property type="component" value="Unassembled WGS sequence"/>
</dbReference>
<dbReference type="InterPro" id="IPR011009">
    <property type="entry name" value="Kinase-like_dom_sf"/>
</dbReference>
<dbReference type="SUPFAM" id="SSF56112">
    <property type="entry name" value="Protein kinase-like (PK-like)"/>
    <property type="match status" value="1"/>
</dbReference>
<dbReference type="STRING" id="1051891.A0A0C3K5K0"/>
<dbReference type="OrthoDB" id="3250044at2759"/>
<evidence type="ECO:0008006" key="3">
    <source>
        <dbReference type="Google" id="ProtNLM"/>
    </source>
</evidence>
<accession>A0A0C3K5K0</accession>
<evidence type="ECO:0000313" key="1">
    <source>
        <dbReference type="EMBL" id="KIO16673.1"/>
    </source>
</evidence>
<sequence>MAEALTQGCIAKVLGANPGAGVQVPRVYMAFSSDDLDYPTGYIVMEYIDAPDCDERDYELVAKAVQTLISVPGLSSAPGPVGGGRIIHTFFMEWTSAITRVNLVADTNAGLRLCPCDINPGNFKKCQDGAVVALDFRATCFLPPSFFAVTMVKARDSFSRKVARRFNYPKSDDVEAMVSASYYLVPFGRNDIGLHQRKRL</sequence>
<reference evidence="1 2" key="1">
    <citation type="submission" date="2014-04" db="EMBL/GenBank/DDBJ databases">
        <authorList>
            <consortium name="DOE Joint Genome Institute"/>
            <person name="Kuo A."/>
            <person name="Girlanda M."/>
            <person name="Perotto S."/>
            <person name="Kohler A."/>
            <person name="Nagy L.G."/>
            <person name="Floudas D."/>
            <person name="Copeland A."/>
            <person name="Barry K.W."/>
            <person name="Cichocki N."/>
            <person name="Veneault-Fourrey C."/>
            <person name="LaButti K."/>
            <person name="Lindquist E.A."/>
            <person name="Lipzen A."/>
            <person name="Lundell T."/>
            <person name="Morin E."/>
            <person name="Murat C."/>
            <person name="Sun H."/>
            <person name="Tunlid A."/>
            <person name="Henrissat B."/>
            <person name="Grigoriev I.V."/>
            <person name="Hibbett D.S."/>
            <person name="Martin F."/>
            <person name="Nordberg H.P."/>
            <person name="Cantor M.N."/>
            <person name="Hua S.X."/>
        </authorList>
    </citation>
    <scope>NUCLEOTIDE SEQUENCE [LARGE SCALE GENOMIC DNA]</scope>
    <source>
        <strain evidence="1 2">MUT 4182</strain>
    </source>
</reference>
<keyword evidence="2" id="KW-1185">Reference proteome</keyword>